<dbReference type="SUPFAM" id="SSF56300">
    <property type="entry name" value="Metallo-dependent phosphatases"/>
    <property type="match status" value="1"/>
</dbReference>
<dbReference type="PRINTS" id="PR00114">
    <property type="entry name" value="STPHPHTASE"/>
</dbReference>
<dbReference type="InterPro" id="IPR050341">
    <property type="entry name" value="PP1_catalytic_subunit"/>
</dbReference>
<dbReference type="PROSITE" id="PS00125">
    <property type="entry name" value="SER_THR_PHOSPHATASE"/>
    <property type="match status" value="1"/>
</dbReference>
<name>A0A1J4J4M1_9EUKA</name>
<dbReference type="GO" id="GO:0005634">
    <property type="term" value="C:nucleus"/>
    <property type="evidence" value="ECO:0007669"/>
    <property type="project" value="TreeGrafter"/>
</dbReference>
<keyword evidence="2" id="KW-0479">Metal-binding</keyword>
<evidence type="ECO:0000256" key="4">
    <source>
        <dbReference type="ARBA" id="ARBA00022912"/>
    </source>
</evidence>
<evidence type="ECO:0000256" key="2">
    <source>
        <dbReference type="ARBA" id="ARBA00022723"/>
    </source>
</evidence>
<evidence type="ECO:0000259" key="9">
    <source>
        <dbReference type="PROSITE" id="PS00125"/>
    </source>
</evidence>
<dbReference type="AlphaFoldDB" id="A0A1J4J4M1"/>
<keyword evidence="4" id="KW-0904">Protein phosphatase</keyword>
<comment type="similarity">
    <text evidence="8">Belongs to the PPP phosphatase family.</text>
</comment>
<reference evidence="10" key="1">
    <citation type="submission" date="2016-10" db="EMBL/GenBank/DDBJ databases">
        <authorList>
            <person name="Benchimol M."/>
            <person name="Almeida L.G."/>
            <person name="Vasconcelos A.T."/>
            <person name="Perreira-Neves A."/>
            <person name="Rosa I.A."/>
            <person name="Tasca T."/>
            <person name="Bogo M.R."/>
            <person name="de Souza W."/>
        </authorList>
    </citation>
    <scope>NUCLEOTIDE SEQUENCE [LARGE SCALE GENOMIC DNA]</scope>
    <source>
        <strain evidence="10">K</strain>
    </source>
</reference>
<accession>A0A1J4J4M1</accession>
<dbReference type="GO" id="GO:0046872">
    <property type="term" value="F:metal ion binding"/>
    <property type="evidence" value="ECO:0007669"/>
    <property type="project" value="UniProtKB-KW"/>
</dbReference>
<comment type="cofactor">
    <cofactor evidence="1">
        <name>Mn(2+)</name>
        <dbReference type="ChEBI" id="CHEBI:29035"/>
    </cofactor>
</comment>
<comment type="catalytic activity">
    <reaction evidence="6">
        <text>O-phospho-L-seryl-[protein] + H2O = L-seryl-[protein] + phosphate</text>
        <dbReference type="Rhea" id="RHEA:20629"/>
        <dbReference type="Rhea" id="RHEA-COMP:9863"/>
        <dbReference type="Rhea" id="RHEA-COMP:11604"/>
        <dbReference type="ChEBI" id="CHEBI:15377"/>
        <dbReference type="ChEBI" id="CHEBI:29999"/>
        <dbReference type="ChEBI" id="CHEBI:43474"/>
        <dbReference type="ChEBI" id="CHEBI:83421"/>
        <dbReference type="EC" id="3.1.3.16"/>
    </reaction>
</comment>
<keyword evidence="11" id="KW-1185">Reference proteome</keyword>
<protein>
    <recommendedName>
        <fullName evidence="8">Serine/threonine-protein phosphatase</fullName>
        <ecNumber evidence="8">3.1.3.16</ecNumber>
    </recommendedName>
</protein>
<dbReference type="EC" id="3.1.3.16" evidence="8"/>
<dbReference type="GO" id="GO:0004722">
    <property type="term" value="F:protein serine/threonine phosphatase activity"/>
    <property type="evidence" value="ECO:0007669"/>
    <property type="project" value="UniProtKB-EC"/>
</dbReference>
<dbReference type="OrthoDB" id="1930084at2759"/>
<dbReference type="Pfam" id="PF00149">
    <property type="entry name" value="Metallophos"/>
    <property type="match status" value="1"/>
</dbReference>
<evidence type="ECO:0000256" key="1">
    <source>
        <dbReference type="ARBA" id="ARBA00001936"/>
    </source>
</evidence>
<dbReference type="Proteomes" id="UP000179807">
    <property type="component" value="Unassembled WGS sequence"/>
</dbReference>
<evidence type="ECO:0000256" key="5">
    <source>
        <dbReference type="ARBA" id="ARBA00023211"/>
    </source>
</evidence>
<dbReference type="PANTHER" id="PTHR11668">
    <property type="entry name" value="SERINE/THREONINE PROTEIN PHOSPHATASE"/>
    <property type="match status" value="1"/>
</dbReference>
<dbReference type="SMART" id="SM00156">
    <property type="entry name" value="PP2Ac"/>
    <property type="match status" value="1"/>
</dbReference>
<dbReference type="InterPro" id="IPR031675">
    <property type="entry name" value="STPPase_N"/>
</dbReference>
<dbReference type="RefSeq" id="XP_068346232.1">
    <property type="nucleotide sequence ID" value="XM_068513306.1"/>
</dbReference>
<comment type="caution">
    <text evidence="10">The sequence shown here is derived from an EMBL/GenBank/DDBJ whole genome shotgun (WGS) entry which is preliminary data.</text>
</comment>
<evidence type="ECO:0000313" key="11">
    <source>
        <dbReference type="Proteomes" id="UP000179807"/>
    </source>
</evidence>
<dbReference type="EMBL" id="MLAK01001434">
    <property type="protein sequence ID" value="OHS93095.1"/>
    <property type="molecule type" value="Genomic_DNA"/>
</dbReference>
<proteinExistence type="inferred from homology"/>
<dbReference type="Pfam" id="PF16891">
    <property type="entry name" value="STPPase_N"/>
    <property type="match status" value="1"/>
</dbReference>
<keyword evidence="5" id="KW-0464">Manganese</keyword>
<dbReference type="VEuPathDB" id="TrichDB:TRFO_40594"/>
<dbReference type="Gene3D" id="3.60.21.10">
    <property type="match status" value="1"/>
</dbReference>
<comment type="catalytic activity">
    <reaction evidence="7 8">
        <text>O-phospho-L-threonyl-[protein] + H2O = L-threonyl-[protein] + phosphate</text>
        <dbReference type="Rhea" id="RHEA:47004"/>
        <dbReference type="Rhea" id="RHEA-COMP:11060"/>
        <dbReference type="Rhea" id="RHEA-COMP:11605"/>
        <dbReference type="ChEBI" id="CHEBI:15377"/>
        <dbReference type="ChEBI" id="CHEBI:30013"/>
        <dbReference type="ChEBI" id="CHEBI:43474"/>
        <dbReference type="ChEBI" id="CHEBI:61977"/>
        <dbReference type="EC" id="3.1.3.16"/>
    </reaction>
</comment>
<dbReference type="InterPro" id="IPR004843">
    <property type="entry name" value="Calcineurin-like_PHP"/>
</dbReference>
<organism evidence="10 11">
    <name type="scientific">Tritrichomonas foetus</name>
    <dbReference type="NCBI Taxonomy" id="1144522"/>
    <lineage>
        <taxon>Eukaryota</taxon>
        <taxon>Metamonada</taxon>
        <taxon>Parabasalia</taxon>
        <taxon>Tritrichomonadida</taxon>
        <taxon>Tritrichomonadidae</taxon>
        <taxon>Tritrichomonas</taxon>
    </lineage>
</organism>
<dbReference type="GeneID" id="94848010"/>
<sequence>MNDVDQIITKLLSIRDKTPGTRAKLTKKELFYLINNVKPIFLEQPMLLELCAPIIIVGDVHGQFHDCLLKIFEATGFPPKRNYLFLGDYVDRGSNSLETICLLFAYKIKYPENIFLLRGNHECSKVNRLYGFYEEIMNEYKSPDIWPSFNSVFECMPVSAIIEDKYFCVHGGLSQELDSIQDIISLQRPTEVADEGLLIDLLWSDPNTNAGCLDFEKSERGASYLFSERIVRDFLLRNCFSLVIRAHQTISGGFTYPFGENGGMLTVYSAPCSVNGKASKGSFIDVAEDLDIKFYFLEPLNLDE</sequence>
<evidence type="ECO:0000256" key="3">
    <source>
        <dbReference type="ARBA" id="ARBA00022801"/>
    </source>
</evidence>
<evidence type="ECO:0000256" key="7">
    <source>
        <dbReference type="ARBA" id="ARBA00048336"/>
    </source>
</evidence>
<gene>
    <name evidence="10" type="ORF">TRFO_40594</name>
</gene>
<evidence type="ECO:0000256" key="8">
    <source>
        <dbReference type="RuleBase" id="RU004273"/>
    </source>
</evidence>
<keyword evidence="3 8" id="KW-0378">Hydrolase</keyword>
<dbReference type="InterPro" id="IPR006186">
    <property type="entry name" value="Ser/Thr-sp_prot-phosphatase"/>
</dbReference>
<dbReference type="GO" id="GO:0005737">
    <property type="term" value="C:cytoplasm"/>
    <property type="evidence" value="ECO:0007669"/>
    <property type="project" value="TreeGrafter"/>
</dbReference>
<dbReference type="InterPro" id="IPR029052">
    <property type="entry name" value="Metallo-depent_PP-like"/>
</dbReference>
<dbReference type="PANTHER" id="PTHR11668:SF300">
    <property type="entry name" value="SERINE_THREONINE-PROTEIN PHOSPHATASE"/>
    <property type="match status" value="1"/>
</dbReference>
<feature type="domain" description="Serine/threonine specific protein phosphatases" evidence="9">
    <location>
        <begin position="117"/>
        <end position="122"/>
    </location>
</feature>
<evidence type="ECO:0000313" key="10">
    <source>
        <dbReference type="EMBL" id="OHS93095.1"/>
    </source>
</evidence>
<evidence type="ECO:0000256" key="6">
    <source>
        <dbReference type="ARBA" id="ARBA00047761"/>
    </source>
</evidence>